<name>J9EMK5_WUCBA</name>
<dbReference type="GO" id="GO:0005737">
    <property type="term" value="C:cytoplasm"/>
    <property type="evidence" value="ECO:0007669"/>
    <property type="project" value="UniProtKB-SubCell"/>
</dbReference>
<comment type="subcellular location">
    <subcellularLocation>
        <location evidence="1">Cytoplasm</location>
    </subcellularLocation>
</comment>
<dbReference type="AlphaFoldDB" id="J9EMK5"/>
<proteinExistence type="predicted"/>
<dbReference type="InterPro" id="IPR003735">
    <property type="entry name" value="Metal_Tscrpt_repr"/>
</dbReference>
<comment type="caution">
    <text evidence="7">The sequence shown here is derived from an EMBL/GenBank/DDBJ whole genome shotgun (WGS) entry which is preliminary data.</text>
</comment>
<dbReference type="EMBL" id="ADBV01006777">
    <property type="protein sequence ID" value="EJW78267.1"/>
    <property type="molecule type" value="Genomic_DNA"/>
</dbReference>
<dbReference type="InterPro" id="IPR038390">
    <property type="entry name" value="Metal_Tscrpt_repr_sf"/>
</dbReference>
<reference evidence="8" key="1">
    <citation type="submission" date="2012-08" db="EMBL/GenBank/DDBJ databases">
        <title>The Genome Sequence of Wuchereria bancrofti.</title>
        <authorList>
            <person name="Nutman T.B."/>
            <person name="Fink D.L."/>
            <person name="Russ C."/>
            <person name="Young S."/>
            <person name="Zeng Q."/>
            <person name="Koehrsen M."/>
            <person name="Alvarado L."/>
            <person name="Berlin A."/>
            <person name="Chapman S.B."/>
            <person name="Chen Z."/>
            <person name="Freedman E."/>
            <person name="Gellesch M."/>
            <person name="Goldberg J."/>
            <person name="Griggs A."/>
            <person name="Gujja S."/>
            <person name="Heilman E.R."/>
            <person name="Heiman D."/>
            <person name="Hepburn T."/>
            <person name="Howarth C."/>
            <person name="Jen D."/>
            <person name="Larson L."/>
            <person name="Lewis B."/>
            <person name="Mehta T."/>
            <person name="Park D."/>
            <person name="Pearson M."/>
            <person name="Roberts A."/>
            <person name="Saif S."/>
            <person name="Shea T."/>
            <person name="Shenoy N."/>
            <person name="Sisk P."/>
            <person name="Stolte C."/>
            <person name="Sykes S."/>
            <person name="Walk T."/>
            <person name="White J."/>
            <person name="Yandava C."/>
            <person name="Haas B."/>
            <person name="Henn M.R."/>
            <person name="Nusbaum C."/>
            <person name="Birren B."/>
        </authorList>
    </citation>
    <scope>NUCLEOTIDE SEQUENCE [LARGE SCALE GENOMIC DNA]</scope>
    <source>
        <strain evidence="8">NA</strain>
    </source>
</reference>
<protein>
    <recommendedName>
        <fullName evidence="5">Copper-sensing transcriptional repressor CsoR</fullName>
    </recommendedName>
    <alternativeName>
        <fullName evidence="6">Copper-sensitive operon repressor</fullName>
    </alternativeName>
</protein>
<evidence type="ECO:0000256" key="4">
    <source>
        <dbReference type="ARBA" id="ARBA00022723"/>
    </source>
</evidence>
<evidence type="ECO:0000313" key="7">
    <source>
        <dbReference type="EMBL" id="EJW78267.1"/>
    </source>
</evidence>
<dbReference type="PANTHER" id="PTHR33677">
    <property type="entry name" value="TRANSCRIPTIONAL REPRESSOR FRMR-RELATED"/>
    <property type="match status" value="1"/>
</dbReference>
<evidence type="ECO:0000256" key="5">
    <source>
        <dbReference type="ARBA" id="ARBA00039938"/>
    </source>
</evidence>
<sequence length="96" mass="10957">MTATNHTEHDHLHESHPAIINRLKRAKGHLETVIDMLEQHRSCNDIAQQLHAVEKSINSAKRVLITDHIDHCMDGILDSESPKNAIESFKDITKYL</sequence>
<dbReference type="Proteomes" id="UP000004810">
    <property type="component" value="Unassembled WGS sequence"/>
</dbReference>
<evidence type="ECO:0000256" key="3">
    <source>
        <dbReference type="ARBA" id="ARBA00022490"/>
    </source>
</evidence>
<dbReference type="PANTHER" id="PTHR33677:SF4">
    <property type="entry name" value="COPPER-SENSING TRANSCRIPTIONAL REPRESSOR CSOR"/>
    <property type="match status" value="1"/>
</dbReference>
<dbReference type="Gene3D" id="1.20.58.1000">
    <property type="entry name" value="Metal-sensitive repressor, helix protomer"/>
    <property type="match status" value="1"/>
</dbReference>
<dbReference type="GO" id="GO:0046872">
    <property type="term" value="F:metal ion binding"/>
    <property type="evidence" value="ECO:0007669"/>
    <property type="project" value="UniProtKB-KW"/>
</dbReference>
<evidence type="ECO:0000256" key="2">
    <source>
        <dbReference type="ARBA" id="ARBA00011738"/>
    </source>
</evidence>
<evidence type="ECO:0000256" key="6">
    <source>
        <dbReference type="ARBA" id="ARBA00041544"/>
    </source>
</evidence>
<keyword evidence="3" id="KW-0963">Cytoplasm</keyword>
<dbReference type="GO" id="GO:0003677">
    <property type="term" value="F:DNA binding"/>
    <property type="evidence" value="ECO:0007669"/>
    <property type="project" value="InterPro"/>
</dbReference>
<evidence type="ECO:0000313" key="8">
    <source>
        <dbReference type="Proteomes" id="UP000004810"/>
    </source>
</evidence>
<keyword evidence="4" id="KW-0479">Metal-binding</keyword>
<evidence type="ECO:0000256" key="1">
    <source>
        <dbReference type="ARBA" id="ARBA00004496"/>
    </source>
</evidence>
<dbReference type="GO" id="GO:0006355">
    <property type="term" value="P:regulation of DNA-templated transcription"/>
    <property type="evidence" value="ECO:0007669"/>
    <property type="project" value="InterPro"/>
</dbReference>
<comment type="subunit">
    <text evidence="2">Homodimer.</text>
</comment>
<organism evidence="7 8">
    <name type="scientific">Wuchereria bancrofti</name>
    <dbReference type="NCBI Taxonomy" id="6293"/>
    <lineage>
        <taxon>Eukaryota</taxon>
        <taxon>Metazoa</taxon>
        <taxon>Ecdysozoa</taxon>
        <taxon>Nematoda</taxon>
        <taxon>Chromadorea</taxon>
        <taxon>Rhabditida</taxon>
        <taxon>Spirurina</taxon>
        <taxon>Spiruromorpha</taxon>
        <taxon>Filarioidea</taxon>
        <taxon>Onchocercidae</taxon>
        <taxon>Wuchereria</taxon>
    </lineage>
</organism>
<accession>J9EMK5</accession>
<dbReference type="Pfam" id="PF02583">
    <property type="entry name" value="Trns_repr_metal"/>
    <property type="match status" value="1"/>
</dbReference>
<gene>
    <name evidence="7" type="ORF">WUBG_10822</name>
</gene>